<evidence type="ECO:0000256" key="1">
    <source>
        <dbReference type="SAM" id="MobiDB-lite"/>
    </source>
</evidence>
<dbReference type="Proteomes" id="UP001500851">
    <property type="component" value="Unassembled WGS sequence"/>
</dbReference>
<gene>
    <name evidence="2" type="ORF">GCM10009768_00400</name>
</gene>
<accession>A0ABP4XDA6</accession>
<name>A0ABP4XDA6_9MICO</name>
<reference evidence="3" key="1">
    <citation type="journal article" date="2019" name="Int. J. Syst. Evol. Microbiol.">
        <title>The Global Catalogue of Microorganisms (GCM) 10K type strain sequencing project: providing services to taxonomists for standard genome sequencing and annotation.</title>
        <authorList>
            <consortium name="The Broad Institute Genomics Platform"/>
            <consortium name="The Broad Institute Genome Sequencing Center for Infectious Disease"/>
            <person name="Wu L."/>
            <person name="Ma J."/>
        </authorList>
    </citation>
    <scope>NUCLEOTIDE SEQUENCE [LARGE SCALE GENOMIC DNA]</scope>
    <source>
        <strain evidence="3">JCM 14736</strain>
    </source>
</reference>
<keyword evidence="3" id="KW-1185">Reference proteome</keyword>
<feature type="region of interest" description="Disordered" evidence="1">
    <location>
        <begin position="1"/>
        <end position="45"/>
    </location>
</feature>
<protein>
    <submittedName>
        <fullName evidence="2">Uncharacterized protein</fullName>
    </submittedName>
</protein>
<evidence type="ECO:0000313" key="2">
    <source>
        <dbReference type="EMBL" id="GAA1775888.1"/>
    </source>
</evidence>
<evidence type="ECO:0000313" key="3">
    <source>
        <dbReference type="Proteomes" id="UP001500851"/>
    </source>
</evidence>
<sequence length="88" mass="9699">MKQKKRDRPHAATRHDAGTGQGTVHDPHYEWSTLDHPVLDGSTESKRAQAKVENVYRGVEDPSFVHGIRKHGLGVADPPSGVRGLRPN</sequence>
<proteinExistence type="predicted"/>
<dbReference type="RefSeq" id="WP_344027726.1">
    <property type="nucleotide sequence ID" value="NZ_BAAAOB010000001.1"/>
</dbReference>
<organism evidence="2 3">
    <name type="scientific">Leucobacter iarius</name>
    <dbReference type="NCBI Taxonomy" id="333963"/>
    <lineage>
        <taxon>Bacteria</taxon>
        <taxon>Bacillati</taxon>
        <taxon>Actinomycetota</taxon>
        <taxon>Actinomycetes</taxon>
        <taxon>Micrococcales</taxon>
        <taxon>Microbacteriaceae</taxon>
        <taxon>Leucobacter</taxon>
    </lineage>
</organism>
<feature type="region of interest" description="Disordered" evidence="1">
    <location>
        <begin position="69"/>
        <end position="88"/>
    </location>
</feature>
<comment type="caution">
    <text evidence="2">The sequence shown here is derived from an EMBL/GenBank/DDBJ whole genome shotgun (WGS) entry which is preliminary data.</text>
</comment>
<dbReference type="EMBL" id="BAAAOB010000001">
    <property type="protein sequence ID" value="GAA1775888.1"/>
    <property type="molecule type" value="Genomic_DNA"/>
</dbReference>